<dbReference type="InParanoid" id="A0A0L0HL18"/>
<dbReference type="Proteomes" id="UP000053201">
    <property type="component" value="Unassembled WGS sequence"/>
</dbReference>
<evidence type="ECO:0000313" key="2">
    <source>
        <dbReference type="EMBL" id="KND01534.1"/>
    </source>
</evidence>
<feature type="domain" description="FIST" evidence="1">
    <location>
        <begin position="57"/>
        <end position="276"/>
    </location>
</feature>
<accession>A0A0L0HL18</accession>
<protein>
    <recommendedName>
        <fullName evidence="1">FIST domain-containing protein</fullName>
    </recommendedName>
</protein>
<sequence>MLKTLASFPTKRKLGHHNVRSLWTTTTSTSSSLSKAVASCLTAQQSAYPFPTVPSPLCVVLATPHYPGDQLLQLPRIISSSLHPTTLMGTIVDSISGKPGLSIALLHPETKCVGFTVDEQDVRRVKSKAVGRWPEFGRKVSEADGFDVKDFWSVSTGGGKGLLPDALERLKGEQEKVNMLLTFSDREPHHLLQSLDEYFPSTSKIGLVGSMTPFITGHPHTLFFNDRVLDGGVVGAALIAPALKPTSSVEYKGLQVLGEELVITSCRGNIILSLDGSNAAKELLSCMKGREMSAGVDSDQQLFLKVSQGDDSTVYRITGGDPSKGTLAIDTVKDLCLGMRVQFMQRIGRAEVHSPASGPIVQFVVSDVSAPLSPPSTPETDATISSILCAGSEGGFVVGNGKGAGRSAVQGTLVCDVPEAELKVWV</sequence>
<dbReference type="AlphaFoldDB" id="A0A0L0HL18"/>
<evidence type="ECO:0000259" key="1">
    <source>
        <dbReference type="Pfam" id="PF08495"/>
    </source>
</evidence>
<organism evidence="2 3">
    <name type="scientific">Spizellomyces punctatus (strain DAOM BR117)</name>
    <dbReference type="NCBI Taxonomy" id="645134"/>
    <lineage>
        <taxon>Eukaryota</taxon>
        <taxon>Fungi</taxon>
        <taxon>Fungi incertae sedis</taxon>
        <taxon>Chytridiomycota</taxon>
        <taxon>Chytridiomycota incertae sedis</taxon>
        <taxon>Chytridiomycetes</taxon>
        <taxon>Spizellomycetales</taxon>
        <taxon>Spizellomycetaceae</taxon>
        <taxon>Spizellomyces</taxon>
    </lineage>
</organism>
<dbReference type="OMA" id="HAAMEKM"/>
<dbReference type="InterPro" id="IPR013702">
    <property type="entry name" value="FIST_domain_N"/>
</dbReference>
<reference evidence="2 3" key="1">
    <citation type="submission" date="2009-08" db="EMBL/GenBank/DDBJ databases">
        <title>The Genome Sequence of Spizellomyces punctatus strain DAOM BR117.</title>
        <authorList>
            <consortium name="The Broad Institute Genome Sequencing Platform"/>
            <person name="Russ C."/>
            <person name="Cuomo C."/>
            <person name="Shea T."/>
            <person name="Young S.K."/>
            <person name="Zeng Q."/>
            <person name="Koehrsen M."/>
            <person name="Haas B."/>
            <person name="Borodovsky M."/>
            <person name="Guigo R."/>
            <person name="Alvarado L."/>
            <person name="Berlin A."/>
            <person name="Bochicchio J."/>
            <person name="Borenstein D."/>
            <person name="Chapman S."/>
            <person name="Chen Z."/>
            <person name="Engels R."/>
            <person name="Freedman E."/>
            <person name="Gellesch M."/>
            <person name="Goldberg J."/>
            <person name="Griggs A."/>
            <person name="Gujja S."/>
            <person name="Heiman D."/>
            <person name="Hepburn T."/>
            <person name="Howarth C."/>
            <person name="Jen D."/>
            <person name="Larson L."/>
            <person name="Lewis B."/>
            <person name="Mehta T."/>
            <person name="Park D."/>
            <person name="Pearson M."/>
            <person name="Roberts A."/>
            <person name="Saif S."/>
            <person name="Shenoy N."/>
            <person name="Sisk P."/>
            <person name="Stolte C."/>
            <person name="Sykes S."/>
            <person name="Thomson T."/>
            <person name="Walk T."/>
            <person name="White J."/>
            <person name="Yandava C."/>
            <person name="Burger G."/>
            <person name="Gray M.W."/>
            <person name="Holland P.W.H."/>
            <person name="King N."/>
            <person name="Lang F.B.F."/>
            <person name="Roger A.J."/>
            <person name="Ruiz-Trillo I."/>
            <person name="Lander E."/>
            <person name="Nusbaum C."/>
        </authorList>
    </citation>
    <scope>NUCLEOTIDE SEQUENCE [LARGE SCALE GENOMIC DNA]</scope>
    <source>
        <strain evidence="2 3">DAOM BR117</strain>
    </source>
</reference>
<dbReference type="eggNOG" id="ENOG502S59R">
    <property type="taxonomic scope" value="Eukaryota"/>
</dbReference>
<dbReference type="OrthoDB" id="10251508at2759"/>
<evidence type="ECO:0000313" key="3">
    <source>
        <dbReference type="Proteomes" id="UP000053201"/>
    </source>
</evidence>
<name>A0A0L0HL18_SPIPD</name>
<gene>
    <name evidence="2" type="ORF">SPPG_03333</name>
</gene>
<dbReference type="VEuPathDB" id="FungiDB:SPPG_03333"/>
<dbReference type="RefSeq" id="XP_016609573.1">
    <property type="nucleotide sequence ID" value="XM_016751607.1"/>
</dbReference>
<dbReference type="EMBL" id="KQ257454">
    <property type="protein sequence ID" value="KND01534.1"/>
    <property type="molecule type" value="Genomic_DNA"/>
</dbReference>
<dbReference type="Pfam" id="PF08495">
    <property type="entry name" value="FIST"/>
    <property type="match status" value="1"/>
</dbReference>
<proteinExistence type="predicted"/>
<dbReference type="GeneID" id="27686860"/>
<keyword evidence="3" id="KW-1185">Reference proteome</keyword>